<dbReference type="Proteomes" id="UP000824633">
    <property type="component" value="Chromosome"/>
</dbReference>
<protein>
    <submittedName>
        <fullName evidence="1">Uncharacterized protein</fullName>
    </submittedName>
</protein>
<keyword evidence="2" id="KW-1185">Reference proteome</keyword>
<dbReference type="EMBL" id="AP024849">
    <property type="protein sequence ID" value="BCZ46250.1"/>
    <property type="molecule type" value="Genomic_DNA"/>
</dbReference>
<sequence length="102" mass="12354">MTLGECDWIRTWYTDGAYIKIPITEFDLETISFTYGDMFPNFSDRVNDDSEYRRTTYMYNEMLKIINKYGYPNGVSKRGQQLPFKYIEVQVWDDEVINRYRL</sequence>
<reference evidence="2" key="1">
    <citation type="submission" date="2021-07" db="EMBL/GenBank/DDBJ databases">
        <title>Complete genome sequencing of a Clostridium isolate.</title>
        <authorList>
            <person name="Ueki A."/>
            <person name="Tonouchi A."/>
        </authorList>
    </citation>
    <scope>NUCLEOTIDE SEQUENCE [LARGE SCALE GENOMIC DNA]</scope>
    <source>
        <strain evidence="2">C5S11</strain>
    </source>
</reference>
<evidence type="ECO:0000313" key="1">
    <source>
        <dbReference type="EMBL" id="BCZ46250.1"/>
    </source>
</evidence>
<name>A0ABN6IZ12_9CLOT</name>
<dbReference type="RefSeq" id="WP_224037757.1">
    <property type="nucleotide sequence ID" value="NZ_AP024849.1"/>
</dbReference>
<proteinExistence type="predicted"/>
<gene>
    <name evidence="1" type="ORF">psyc5s11_23170</name>
</gene>
<organism evidence="1 2">
    <name type="scientific">Clostridium gelidum</name>
    <dbReference type="NCBI Taxonomy" id="704125"/>
    <lineage>
        <taxon>Bacteria</taxon>
        <taxon>Bacillati</taxon>
        <taxon>Bacillota</taxon>
        <taxon>Clostridia</taxon>
        <taxon>Eubacteriales</taxon>
        <taxon>Clostridiaceae</taxon>
        <taxon>Clostridium</taxon>
    </lineage>
</organism>
<accession>A0ABN6IZ12</accession>
<evidence type="ECO:0000313" key="2">
    <source>
        <dbReference type="Proteomes" id="UP000824633"/>
    </source>
</evidence>